<dbReference type="InterPro" id="IPR039513">
    <property type="entry name" value="PL-6"/>
</dbReference>
<dbReference type="CDD" id="cd14251">
    <property type="entry name" value="PL-6"/>
    <property type="match status" value="1"/>
</dbReference>
<evidence type="ECO:0000313" key="1">
    <source>
        <dbReference type="EMBL" id="OAD41405.1"/>
    </source>
</evidence>
<evidence type="ECO:0000313" key="2">
    <source>
        <dbReference type="Proteomes" id="UP000076923"/>
    </source>
</evidence>
<keyword evidence="2" id="KW-1185">Reference proteome</keyword>
<dbReference type="AlphaFoldDB" id="A0A176T1I9"/>
<gene>
    <name evidence="1" type="ORF">LPB303_15455</name>
</gene>
<proteinExistence type="predicted"/>
<sequence>MNAYGKGEEGNPILIKAETPGEVIITGNSTLNIYGEFIIVSGLWFKDGNTTYKSVVQFRKDSKIFANNCRLTNSTISYFNSKENLKDHWVDIWGKNNRVDHNNFTGKISEGTTLVVWLKGEEHVENNHRIDNNFFGTRPDLGKNGGETIRIGTSTNSKKSSKTLVERNVFANCDGEIEIISNKSGDNIYRDNLFIGSQGALTLRHGDNALVERNVFQEMEFLKLVELELLILIILLEIIFL</sequence>
<reference evidence="1 2" key="1">
    <citation type="submission" date="2016-02" db="EMBL/GenBank/DDBJ databases">
        <title>Draft genome sequence of Polaribacter atrinae KACC17473.</title>
        <authorList>
            <person name="Shin S.-K."/>
            <person name="Yi H."/>
        </authorList>
    </citation>
    <scope>NUCLEOTIDE SEQUENCE [LARGE SCALE GENOMIC DNA]</scope>
    <source>
        <strain evidence="1 2">KACC 17473</strain>
    </source>
</reference>
<dbReference type="Pfam" id="PF14592">
    <property type="entry name" value="Chondroitinas_B"/>
    <property type="match status" value="1"/>
</dbReference>
<comment type="caution">
    <text evidence="1">The sequence shown here is derived from an EMBL/GenBank/DDBJ whole genome shotgun (WGS) entry which is preliminary data.</text>
</comment>
<dbReference type="STRING" id="1333662.LPB303_15455"/>
<accession>A0A176T1I9</accession>
<dbReference type="SUPFAM" id="SSF51126">
    <property type="entry name" value="Pectin lyase-like"/>
    <property type="match status" value="1"/>
</dbReference>
<dbReference type="EMBL" id="LVWE01000072">
    <property type="protein sequence ID" value="OAD41405.1"/>
    <property type="molecule type" value="Genomic_DNA"/>
</dbReference>
<dbReference type="InterPro" id="IPR011050">
    <property type="entry name" value="Pectin_lyase_fold/virulence"/>
</dbReference>
<evidence type="ECO:0008006" key="3">
    <source>
        <dbReference type="Google" id="ProtNLM"/>
    </source>
</evidence>
<dbReference type="Gene3D" id="2.160.20.10">
    <property type="entry name" value="Single-stranded right-handed beta-helix, Pectin lyase-like"/>
    <property type="match status" value="1"/>
</dbReference>
<name>A0A176T1I9_9FLAO</name>
<protein>
    <recommendedName>
        <fullName evidence="3">Alginate lyase</fullName>
    </recommendedName>
</protein>
<dbReference type="Proteomes" id="UP000076923">
    <property type="component" value="Unassembled WGS sequence"/>
</dbReference>
<organism evidence="1 2">
    <name type="scientific">Polaribacter atrinae</name>
    <dbReference type="NCBI Taxonomy" id="1333662"/>
    <lineage>
        <taxon>Bacteria</taxon>
        <taxon>Pseudomonadati</taxon>
        <taxon>Bacteroidota</taxon>
        <taxon>Flavobacteriia</taxon>
        <taxon>Flavobacteriales</taxon>
        <taxon>Flavobacteriaceae</taxon>
    </lineage>
</organism>
<dbReference type="InterPro" id="IPR012334">
    <property type="entry name" value="Pectin_lyas_fold"/>
</dbReference>